<dbReference type="PROSITE" id="PS00211">
    <property type="entry name" value="ABC_TRANSPORTER_1"/>
    <property type="match status" value="1"/>
</dbReference>
<comment type="caution">
    <text evidence="6">The sequence shown here is derived from an EMBL/GenBank/DDBJ whole genome shotgun (WGS) entry which is preliminary data.</text>
</comment>
<evidence type="ECO:0000259" key="5">
    <source>
        <dbReference type="PROSITE" id="PS50893"/>
    </source>
</evidence>
<dbReference type="GO" id="GO:0005524">
    <property type="term" value="F:ATP binding"/>
    <property type="evidence" value="ECO:0007669"/>
    <property type="project" value="UniProtKB-KW"/>
</dbReference>
<evidence type="ECO:0000313" key="7">
    <source>
        <dbReference type="Proteomes" id="UP000469440"/>
    </source>
</evidence>
<dbReference type="PANTHER" id="PTHR42711:SF5">
    <property type="entry name" value="ABC TRANSPORTER ATP-BINDING PROTEIN NATA"/>
    <property type="match status" value="1"/>
</dbReference>
<reference evidence="6 7" key="1">
    <citation type="submission" date="2019-09" db="EMBL/GenBank/DDBJ databases">
        <title>Genome sequence of Clostridium sp. EA1.</title>
        <authorList>
            <person name="Poehlein A."/>
            <person name="Bengelsdorf F.R."/>
            <person name="Daniel R."/>
        </authorList>
    </citation>
    <scope>NUCLEOTIDE SEQUENCE [LARGE SCALE GENOMIC DNA]</scope>
    <source>
        <strain evidence="6 7">EA1</strain>
    </source>
</reference>
<dbReference type="EC" id="3.6.3.-" evidence="6"/>
<evidence type="ECO:0000256" key="2">
    <source>
        <dbReference type="ARBA" id="ARBA00022448"/>
    </source>
</evidence>
<evidence type="ECO:0000256" key="3">
    <source>
        <dbReference type="ARBA" id="ARBA00022741"/>
    </source>
</evidence>
<proteinExistence type="inferred from homology"/>
<dbReference type="Gene3D" id="3.40.50.300">
    <property type="entry name" value="P-loop containing nucleotide triphosphate hydrolases"/>
    <property type="match status" value="1"/>
</dbReference>
<sequence length="307" mass="34044">MNKMIEVNGLKKNFGNIEAVKGISFYVERGKLFSFLGPNGAGKSTTIQILCTLLSYDGGTVTIDGMDLSRNSRNSRNIRREIGVVFQENMLDSLLTVRENLTIRAGLYTKEKAAIQRAVSDAARVTELNEVMDRPYEKLSGGQKRRADIARALLHTPKILFLDEPTAGLDPQSRRNIWETVRKLQTETGLTVFLTTHYMEEAAESDYVIVIDHGEAAAKGTPAELKTRFASDTLQISTQNEKELRGVLEEVKADFAVSGGKVIVKLPDTVSAIPVLKRCEPFIESFEVLQGTMDEAFIGITGKELRE</sequence>
<keyword evidence="3" id="KW-0547">Nucleotide-binding</keyword>
<dbReference type="OrthoDB" id="9804819at2"/>
<evidence type="ECO:0000313" key="6">
    <source>
        <dbReference type="EMBL" id="MVB11257.1"/>
    </source>
</evidence>
<feature type="domain" description="ABC transporter" evidence="5">
    <location>
        <begin position="5"/>
        <end position="238"/>
    </location>
</feature>
<name>A0A6N8I0K4_9FIRM</name>
<protein>
    <submittedName>
        <fullName evidence="6">Daunorubicin/doxorubicin resistance ATP-binding protein DrrA</fullName>
        <ecNumber evidence="6">3.6.3.-</ecNumber>
    </submittedName>
</protein>
<keyword evidence="4 6" id="KW-0067">ATP-binding</keyword>
<accession>A0A6N8I0K4</accession>
<gene>
    <name evidence="6" type="primary">drrA_5</name>
    <name evidence="6" type="ORF">CAFE_19650</name>
</gene>
<comment type="similarity">
    <text evidence="1">Belongs to the ABC transporter superfamily.</text>
</comment>
<dbReference type="GO" id="GO:0016887">
    <property type="term" value="F:ATP hydrolysis activity"/>
    <property type="evidence" value="ECO:0007669"/>
    <property type="project" value="InterPro"/>
</dbReference>
<dbReference type="AlphaFoldDB" id="A0A6N8I0K4"/>
<dbReference type="InterPro" id="IPR003439">
    <property type="entry name" value="ABC_transporter-like_ATP-bd"/>
</dbReference>
<keyword evidence="2" id="KW-0813">Transport</keyword>
<keyword evidence="7" id="KW-1185">Reference proteome</keyword>
<dbReference type="Proteomes" id="UP000469440">
    <property type="component" value="Unassembled WGS sequence"/>
</dbReference>
<dbReference type="PANTHER" id="PTHR42711">
    <property type="entry name" value="ABC TRANSPORTER ATP-BINDING PROTEIN"/>
    <property type="match status" value="1"/>
</dbReference>
<dbReference type="InterPro" id="IPR027417">
    <property type="entry name" value="P-loop_NTPase"/>
</dbReference>
<dbReference type="EMBL" id="VWXL01000053">
    <property type="protein sequence ID" value="MVB11257.1"/>
    <property type="molecule type" value="Genomic_DNA"/>
</dbReference>
<keyword evidence="6" id="KW-0378">Hydrolase</keyword>
<evidence type="ECO:0000256" key="4">
    <source>
        <dbReference type="ARBA" id="ARBA00022840"/>
    </source>
</evidence>
<organism evidence="6 7">
    <name type="scientific">Caproicibacter fermentans</name>
    <dbReference type="NCBI Taxonomy" id="2576756"/>
    <lineage>
        <taxon>Bacteria</taxon>
        <taxon>Bacillati</taxon>
        <taxon>Bacillota</taxon>
        <taxon>Clostridia</taxon>
        <taxon>Eubacteriales</taxon>
        <taxon>Acutalibacteraceae</taxon>
        <taxon>Caproicibacter</taxon>
    </lineage>
</organism>
<dbReference type="Pfam" id="PF00005">
    <property type="entry name" value="ABC_tran"/>
    <property type="match status" value="1"/>
</dbReference>
<dbReference type="InterPro" id="IPR003593">
    <property type="entry name" value="AAA+_ATPase"/>
</dbReference>
<dbReference type="SMART" id="SM00382">
    <property type="entry name" value="AAA"/>
    <property type="match status" value="1"/>
</dbReference>
<dbReference type="InterPro" id="IPR050763">
    <property type="entry name" value="ABC_transporter_ATP-binding"/>
</dbReference>
<dbReference type="PROSITE" id="PS50893">
    <property type="entry name" value="ABC_TRANSPORTER_2"/>
    <property type="match status" value="1"/>
</dbReference>
<dbReference type="SUPFAM" id="SSF52540">
    <property type="entry name" value="P-loop containing nucleoside triphosphate hydrolases"/>
    <property type="match status" value="1"/>
</dbReference>
<dbReference type="InterPro" id="IPR017871">
    <property type="entry name" value="ABC_transporter-like_CS"/>
</dbReference>
<evidence type="ECO:0000256" key="1">
    <source>
        <dbReference type="ARBA" id="ARBA00005417"/>
    </source>
</evidence>